<name>A0A835W896_CHLIN</name>
<dbReference type="GO" id="GO:0004523">
    <property type="term" value="F:RNA-DNA hybrid ribonuclease activity"/>
    <property type="evidence" value="ECO:0007669"/>
    <property type="project" value="UniProtKB-EC"/>
</dbReference>
<dbReference type="InterPro" id="IPR036397">
    <property type="entry name" value="RNaseH_sf"/>
</dbReference>
<dbReference type="CDD" id="cd09279">
    <property type="entry name" value="RNase_HI_like"/>
    <property type="match status" value="1"/>
</dbReference>
<dbReference type="Gene3D" id="3.40.970.10">
    <property type="entry name" value="Ribonuclease H1, N-terminal domain"/>
    <property type="match status" value="1"/>
</dbReference>
<evidence type="ECO:0000313" key="14">
    <source>
        <dbReference type="Proteomes" id="UP000650467"/>
    </source>
</evidence>
<evidence type="ECO:0000256" key="8">
    <source>
        <dbReference type="ARBA" id="ARBA00022759"/>
    </source>
</evidence>
<dbReference type="PROSITE" id="PS50879">
    <property type="entry name" value="RNASE_H_1"/>
    <property type="match status" value="1"/>
</dbReference>
<dbReference type="PANTHER" id="PTHR46387:SF2">
    <property type="entry name" value="RIBONUCLEASE HI"/>
    <property type="match status" value="1"/>
</dbReference>
<dbReference type="InterPro" id="IPR009027">
    <property type="entry name" value="Ribosomal_bL9/RNase_H1_N"/>
</dbReference>
<protein>
    <recommendedName>
        <fullName evidence="5">Ribonuclease H</fullName>
        <ecNumber evidence="4">3.1.26.4</ecNumber>
    </recommendedName>
</protein>
<dbReference type="FunFam" id="3.40.970.10:FF:000002">
    <property type="entry name" value="Ribonuclease H"/>
    <property type="match status" value="1"/>
</dbReference>
<sequence>MGKFYAVRVGRKPGIYSDWAEVKPLVDGFAGAQHKSFKSRSEAEAYLGLTWIERGERGSGGKRSRDAWDDDDDDTTCPDPPPAPALRHNPYMPPPNQTSRGPPPRVDDHSGRGVSTSGRGAAQAPPMQPTIGVVILGGRAPAVRSAPGARHLTTGRAAGEGGGGSGGPAAVSRGGGRYEPVIEGPLQPINSGTLYQLEFDGAARGNPGQAGCGAVLRRQDSGTVVCRLRKYMGARSTNNEAEYTALLEGLRMAKRLGVRRLEAKGDSKLVVMQVEGKWNVNAENLRPLREAVVQEMLGFESFKIGHIRREWNADADKLSNDAIDLAYS</sequence>
<evidence type="ECO:0000259" key="12">
    <source>
        <dbReference type="PROSITE" id="PS50879"/>
    </source>
</evidence>
<evidence type="ECO:0000256" key="5">
    <source>
        <dbReference type="ARBA" id="ARBA00017721"/>
    </source>
</evidence>
<comment type="function">
    <text evidence="2">Endonuclease that specifically degrades the RNA of RNA-DNA hybrids.</text>
</comment>
<dbReference type="EMBL" id="JAEHOC010000008">
    <property type="protein sequence ID" value="KAG2439406.1"/>
    <property type="molecule type" value="Genomic_DNA"/>
</dbReference>
<dbReference type="OrthoDB" id="2016287at2759"/>
<dbReference type="GO" id="GO:0003676">
    <property type="term" value="F:nucleic acid binding"/>
    <property type="evidence" value="ECO:0007669"/>
    <property type="project" value="InterPro"/>
</dbReference>
<dbReference type="GO" id="GO:0046872">
    <property type="term" value="F:metal ion binding"/>
    <property type="evidence" value="ECO:0007669"/>
    <property type="project" value="UniProtKB-KW"/>
</dbReference>
<feature type="region of interest" description="Disordered" evidence="11">
    <location>
        <begin position="55"/>
        <end position="128"/>
    </location>
</feature>
<comment type="caution">
    <text evidence="13">The sequence shown here is derived from an EMBL/GenBank/DDBJ whole genome shotgun (WGS) entry which is preliminary data.</text>
</comment>
<reference evidence="13" key="1">
    <citation type="journal article" date="2020" name="bioRxiv">
        <title>Comparative genomics of Chlamydomonas.</title>
        <authorList>
            <person name="Craig R.J."/>
            <person name="Hasan A.R."/>
            <person name="Ness R.W."/>
            <person name="Keightley P.D."/>
        </authorList>
    </citation>
    <scope>NUCLEOTIDE SEQUENCE</scope>
    <source>
        <strain evidence="13">SAG 7.73</strain>
    </source>
</reference>
<evidence type="ECO:0000256" key="1">
    <source>
        <dbReference type="ARBA" id="ARBA00001946"/>
    </source>
</evidence>
<proteinExistence type="inferred from homology"/>
<dbReference type="EC" id="3.1.26.4" evidence="4"/>
<feature type="compositionally biased region" description="Pro residues" evidence="11">
    <location>
        <begin position="91"/>
        <end position="104"/>
    </location>
</feature>
<keyword evidence="7" id="KW-0479">Metal-binding</keyword>
<evidence type="ECO:0000313" key="13">
    <source>
        <dbReference type="EMBL" id="KAG2439406.1"/>
    </source>
</evidence>
<comment type="similarity">
    <text evidence="3">Belongs to the RNase H family.</text>
</comment>
<keyword evidence="6" id="KW-0540">Nuclease</keyword>
<dbReference type="InterPro" id="IPR012337">
    <property type="entry name" value="RNaseH-like_sf"/>
</dbReference>
<evidence type="ECO:0000256" key="2">
    <source>
        <dbReference type="ARBA" id="ARBA00004065"/>
    </source>
</evidence>
<dbReference type="Gene3D" id="3.30.420.10">
    <property type="entry name" value="Ribonuclease H-like superfamily/Ribonuclease H"/>
    <property type="match status" value="1"/>
</dbReference>
<dbReference type="InterPro" id="IPR002156">
    <property type="entry name" value="RNaseH_domain"/>
</dbReference>
<evidence type="ECO:0000256" key="9">
    <source>
        <dbReference type="ARBA" id="ARBA00022801"/>
    </source>
</evidence>
<feature type="domain" description="RNase H type-1" evidence="12">
    <location>
        <begin position="191"/>
        <end position="324"/>
    </location>
</feature>
<keyword evidence="9" id="KW-0378">Hydrolase</keyword>
<accession>A0A835W896</accession>
<comment type="cofactor">
    <cofactor evidence="1">
        <name>Mg(2+)</name>
        <dbReference type="ChEBI" id="CHEBI:18420"/>
    </cofactor>
</comment>
<feature type="region of interest" description="Disordered" evidence="11">
    <location>
        <begin position="145"/>
        <end position="185"/>
    </location>
</feature>
<evidence type="ECO:0000256" key="7">
    <source>
        <dbReference type="ARBA" id="ARBA00022723"/>
    </source>
</evidence>
<dbReference type="InterPro" id="IPR011320">
    <property type="entry name" value="RNase_H1_N"/>
</dbReference>
<dbReference type="SUPFAM" id="SSF53098">
    <property type="entry name" value="Ribonuclease H-like"/>
    <property type="match status" value="1"/>
</dbReference>
<evidence type="ECO:0000256" key="11">
    <source>
        <dbReference type="SAM" id="MobiDB-lite"/>
    </source>
</evidence>
<feature type="compositionally biased region" description="Gly residues" evidence="11">
    <location>
        <begin position="158"/>
        <end position="177"/>
    </location>
</feature>
<gene>
    <name evidence="13" type="ORF">HXX76_004763</name>
</gene>
<dbReference type="Proteomes" id="UP000650467">
    <property type="component" value="Unassembled WGS sequence"/>
</dbReference>
<dbReference type="AlphaFoldDB" id="A0A835W896"/>
<dbReference type="SUPFAM" id="SSF55658">
    <property type="entry name" value="L9 N-domain-like"/>
    <property type="match status" value="1"/>
</dbReference>
<dbReference type="Pfam" id="PF01693">
    <property type="entry name" value="Cauli_VI"/>
    <property type="match status" value="1"/>
</dbReference>
<keyword evidence="8" id="KW-0255">Endonuclease</keyword>
<keyword evidence="10" id="KW-0460">Magnesium</keyword>
<feature type="compositionally biased region" description="Basic and acidic residues" evidence="11">
    <location>
        <begin position="55"/>
        <end position="67"/>
    </location>
</feature>
<dbReference type="PANTHER" id="PTHR46387">
    <property type="entry name" value="POLYNUCLEOTIDYL TRANSFERASE, RIBONUCLEASE H-LIKE SUPERFAMILY PROTEIN"/>
    <property type="match status" value="1"/>
</dbReference>
<dbReference type="FunFam" id="3.30.420.10:FF:000076">
    <property type="entry name" value="RBR-type E3 ubiquitin transferase"/>
    <property type="match status" value="1"/>
</dbReference>
<evidence type="ECO:0000256" key="3">
    <source>
        <dbReference type="ARBA" id="ARBA00005300"/>
    </source>
</evidence>
<dbReference type="InterPro" id="IPR037056">
    <property type="entry name" value="RNase_H1_N_sf"/>
</dbReference>
<organism evidence="13 14">
    <name type="scientific">Chlamydomonas incerta</name>
    <dbReference type="NCBI Taxonomy" id="51695"/>
    <lineage>
        <taxon>Eukaryota</taxon>
        <taxon>Viridiplantae</taxon>
        <taxon>Chlorophyta</taxon>
        <taxon>core chlorophytes</taxon>
        <taxon>Chlorophyceae</taxon>
        <taxon>CS clade</taxon>
        <taxon>Chlamydomonadales</taxon>
        <taxon>Chlamydomonadaceae</taxon>
        <taxon>Chlamydomonas</taxon>
    </lineage>
</organism>
<keyword evidence="14" id="KW-1185">Reference proteome</keyword>
<evidence type="ECO:0000256" key="4">
    <source>
        <dbReference type="ARBA" id="ARBA00012180"/>
    </source>
</evidence>
<evidence type="ECO:0000256" key="10">
    <source>
        <dbReference type="ARBA" id="ARBA00022842"/>
    </source>
</evidence>
<evidence type="ECO:0000256" key="6">
    <source>
        <dbReference type="ARBA" id="ARBA00022722"/>
    </source>
</evidence>
<dbReference type="Pfam" id="PF13456">
    <property type="entry name" value="RVT_3"/>
    <property type="match status" value="1"/>
</dbReference>